<proteinExistence type="predicted"/>
<dbReference type="SUPFAM" id="SSF53067">
    <property type="entry name" value="Actin-like ATPase domain"/>
    <property type="match status" value="2"/>
</dbReference>
<evidence type="ECO:0000259" key="1">
    <source>
        <dbReference type="Pfam" id="PF01869"/>
    </source>
</evidence>
<organism evidence="2 3">
    <name type="scientific">Pseudoalteromonas ruthenica</name>
    <dbReference type="NCBI Taxonomy" id="151081"/>
    <lineage>
        <taxon>Bacteria</taxon>
        <taxon>Pseudomonadati</taxon>
        <taxon>Pseudomonadota</taxon>
        <taxon>Gammaproteobacteria</taxon>
        <taxon>Alteromonadales</taxon>
        <taxon>Pseudoalteromonadaceae</taxon>
        <taxon>Pseudoalteromonas</taxon>
    </lineage>
</organism>
<dbReference type="InterPro" id="IPR043129">
    <property type="entry name" value="ATPase_NBD"/>
</dbReference>
<comment type="caution">
    <text evidence="2">The sequence shown here is derived from an EMBL/GenBank/DDBJ whole genome shotgun (WGS) entry which is preliminary data.</text>
</comment>
<sequence length="289" mass="30363">MTNYVLAVDGGGSKTALAVFNRNGEVIAFEKGAGSSLSYDLQLSCERMMQQVASIMNTTAIPAHHTQCIIGVAGAGNPYNRAALLQRLETFAFADIRVTSDAVTAALGANLGAPVACVALGTGSVGARLDSHGQLQLVGGWGFTLGDGGSGARLGAMAVQALMKAVDRQQPLHGLIATIAKEVGETRAEISAWVREATAKEFATLSERVWPHANHCPIATQILARHKSAVLQLIADTRQDTELPVMLLGGLANKSKQLLSDSEQRIIMPARGNALDGAWVLATQNIQVE</sequence>
<dbReference type="RefSeq" id="WP_045978488.1">
    <property type="nucleotide sequence ID" value="NZ_JXXY01000003.1"/>
</dbReference>
<dbReference type="GeneID" id="58229750"/>
<reference evidence="2 3" key="1">
    <citation type="journal article" date="2015" name="BMC Genomics">
        <title>Genome mining reveals unlocked bioactive potential of marine Gram-negative bacteria.</title>
        <authorList>
            <person name="Machado H."/>
            <person name="Sonnenschein E.C."/>
            <person name="Melchiorsen J."/>
            <person name="Gram L."/>
        </authorList>
    </citation>
    <scope>NUCLEOTIDE SEQUENCE [LARGE SCALE GENOMIC DNA]</scope>
    <source>
        <strain evidence="2 3">S3137</strain>
    </source>
</reference>
<gene>
    <name evidence="2" type="ORF">TW72_14720</name>
</gene>
<name>A0A0F4PS49_9GAMM</name>
<dbReference type="Proteomes" id="UP000033664">
    <property type="component" value="Unassembled WGS sequence"/>
</dbReference>
<evidence type="ECO:0000313" key="2">
    <source>
        <dbReference type="EMBL" id="KJY97086.1"/>
    </source>
</evidence>
<dbReference type="InterPro" id="IPR052519">
    <property type="entry name" value="Euk-type_GlcNAc_Kinase"/>
</dbReference>
<dbReference type="OrthoDB" id="9816014at2"/>
<dbReference type="InterPro" id="IPR002731">
    <property type="entry name" value="ATPase_BadF"/>
</dbReference>
<dbReference type="AlphaFoldDB" id="A0A0F4PS49"/>
<evidence type="ECO:0000313" key="3">
    <source>
        <dbReference type="Proteomes" id="UP000033664"/>
    </source>
</evidence>
<dbReference type="PANTHER" id="PTHR43190">
    <property type="entry name" value="N-ACETYL-D-GLUCOSAMINE KINASE"/>
    <property type="match status" value="1"/>
</dbReference>
<accession>A0A0F4PS49</accession>
<keyword evidence="3" id="KW-1185">Reference proteome</keyword>
<dbReference type="CDD" id="cd24082">
    <property type="entry name" value="ASKHA_NBD_GspK-like"/>
    <property type="match status" value="1"/>
</dbReference>
<dbReference type="eggNOG" id="COG2971">
    <property type="taxonomic scope" value="Bacteria"/>
</dbReference>
<feature type="domain" description="ATPase BadF/BadG/BcrA/BcrD type" evidence="1">
    <location>
        <begin position="8"/>
        <end position="258"/>
    </location>
</feature>
<dbReference type="EMBL" id="JXXZ01000013">
    <property type="protein sequence ID" value="KJY97086.1"/>
    <property type="molecule type" value="Genomic_DNA"/>
</dbReference>
<dbReference type="Pfam" id="PF01869">
    <property type="entry name" value="BcrAD_BadFG"/>
    <property type="match status" value="1"/>
</dbReference>
<dbReference type="Gene3D" id="3.30.420.40">
    <property type="match status" value="2"/>
</dbReference>
<protein>
    <recommendedName>
        <fullName evidence="1">ATPase BadF/BadG/BcrA/BcrD type domain-containing protein</fullName>
    </recommendedName>
</protein>
<dbReference type="PATRIC" id="fig|151081.8.peg.620"/>
<dbReference type="PANTHER" id="PTHR43190:SF3">
    <property type="entry name" value="N-ACETYL-D-GLUCOSAMINE KINASE"/>
    <property type="match status" value="1"/>
</dbReference>